<keyword evidence="6" id="KW-0735">Signal-anchor</keyword>
<evidence type="ECO:0000256" key="6">
    <source>
        <dbReference type="ARBA" id="ARBA00022968"/>
    </source>
</evidence>
<dbReference type="GO" id="GO:0000139">
    <property type="term" value="C:Golgi membrane"/>
    <property type="evidence" value="ECO:0007669"/>
    <property type="project" value="UniProtKB-SubCell"/>
</dbReference>
<dbReference type="Pfam" id="PF00777">
    <property type="entry name" value="Glyco_transf_29"/>
    <property type="match status" value="1"/>
</dbReference>
<gene>
    <name evidence="12" type="primary">ST8SIA1</name>
</gene>
<dbReference type="InterPro" id="IPR001675">
    <property type="entry name" value="Glyco_trans_29"/>
</dbReference>
<evidence type="ECO:0000256" key="9">
    <source>
        <dbReference type="ARBA" id="ARBA00023136"/>
    </source>
</evidence>
<keyword evidence="8" id="KW-0333">Golgi apparatus</keyword>
<accession>A0A8C3HA18</accession>
<evidence type="ECO:0000256" key="8">
    <source>
        <dbReference type="ARBA" id="ARBA00023034"/>
    </source>
</evidence>
<evidence type="ECO:0000256" key="3">
    <source>
        <dbReference type="ARBA" id="ARBA00022676"/>
    </source>
</evidence>
<evidence type="ECO:0000313" key="13">
    <source>
        <dbReference type="Proteomes" id="UP000694380"/>
    </source>
</evidence>
<dbReference type="InterPro" id="IPR038578">
    <property type="entry name" value="GT29-like_sf"/>
</dbReference>
<evidence type="ECO:0000256" key="11">
    <source>
        <dbReference type="SAM" id="Phobius"/>
    </source>
</evidence>
<evidence type="ECO:0000256" key="5">
    <source>
        <dbReference type="ARBA" id="ARBA00022692"/>
    </source>
</evidence>
<keyword evidence="3" id="KW-0328">Glycosyltransferase</keyword>
<dbReference type="Ensembl" id="ENSCPBT00000014533.1">
    <property type="protein sequence ID" value="ENSCPBP00000012180.1"/>
    <property type="gene ID" value="ENSCPBG00000009230.1"/>
</dbReference>
<sequence>MAAVPRAAGRPTGSPRGSRLTIAAAALCLLHGGLWRSGGRSPGLMSDCSPARRKICRGRRRRMAAAGPVCKCPRTRLPVGGASALCVFVLCWLYIFPVYRLPDEKEVVQGVLLQQGKAWRSNQTAVTGFRCNLPPLSSEYTKDVGSKTQLVTANPSIIEKRLH</sequence>
<reference evidence="12" key="3">
    <citation type="submission" date="2025-09" db="UniProtKB">
        <authorList>
            <consortium name="Ensembl"/>
        </authorList>
    </citation>
    <scope>IDENTIFICATION</scope>
</reference>
<proteinExistence type="inferred from homology"/>
<organism evidence="12 13">
    <name type="scientific">Chrysemys picta bellii</name>
    <name type="common">Western painted turtle</name>
    <name type="synonym">Emys bellii</name>
    <dbReference type="NCBI Taxonomy" id="8478"/>
    <lineage>
        <taxon>Eukaryota</taxon>
        <taxon>Metazoa</taxon>
        <taxon>Chordata</taxon>
        <taxon>Craniata</taxon>
        <taxon>Vertebrata</taxon>
        <taxon>Euteleostomi</taxon>
        <taxon>Archelosauria</taxon>
        <taxon>Testudinata</taxon>
        <taxon>Testudines</taxon>
        <taxon>Cryptodira</taxon>
        <taxon>Durocryptodira</taxon>
        <taxon>Testudinoidea</taxon>
        <taxon>Emydidae</taxon>
        <taxon>Chrysemys</taxon>
    </lineage>
</organism>
<keyword evidence="4" id="KW-0808">Transferase</keyword>
<evidence type="ECO:0000256" key="4">
    <source>
        <dbReference type="ARBA" id="ARBA00022679"/>
    </source>
</evidence>
<dbReference type="AlphaFoldDB" id="A0A8C3HA18"/>
<dbReference type="Proteomes" id="UP000694380">
    <property type="component" value="Chromosome 6"/>
</dbReference>
<name>A0A8C3HA18_CHRPI</name>
<protein>
    <submittedName>
        <fullName evidence="12">ST8 alpha-N-acetyl-neuraminide alpha-2,8-sialyltransferase 1</fullName>
    </submittedName>
</protein>
<reference evidence="12" key="1">
    <citation type="journal article" date="2015" name="Genome Biol. Evol.">
        <title>Physical Mapping and Refinement of the Painted Turtle Genome (Chrysemys picta) Inform Amniote Genome Evolution and Challenge Turtle-Bird Chromosomal Conservation.</title>
        <authorList>
            <person name="Badenhorst D."/>
            <person name="Hillier L.W."/>
            <person name="Literman R."/>
            <person name="Montiel E.E."/>
            <person name="Radhakrishnan S."/>
            <person name="Shen Y."/>
            <person name="Minx P."/>
            <person name="Janes D.E."/>
            <person name="Warren W.C."/>
            <person name="Edwards S.V."/>
            <person name="Valenzuela N."/>
        </authorList>
    </citation>
    <scope>NUCLEOTIDE SEQUENCE [LARGE SCALE GENOMIC DNA]</scope>
</reference>
<keyword evidence="13" id="KW-1185">Reference proteome</keyword>
<comment type="subcellular location">
    <subcellularLocation>
        <location evidence="1">Golgi apparatus membrane</location>
        <topology evidence="1">Single-pass type II membrane protein</topology>
    </subcellularLocation>
</comment>
<evidence type="ECO:0000313" key="12">
    <source>
        <dbReference type="Ensembl" id="ENSCPBP00000012180.1"/>
    </source>
</evidence>
<evidence type="ECO:0000256" key="7">
    <source>
        <dbReference type="ARBA" id="ARBA00022989"/>
    </source>
</evidence>
<keyword evidence="9 11" id="KW-0472">Membrane</keyword>
<evidence type="ECO:0000256" key="2">
    <source>
        <dbReference type="ARBA" id="ARBA00006003"/>
    </source>
</evidence>
<dbReference type="GeneTree" id="ENSGT01030000234535"/>
<dbReference type="GO" id="GO:0008373">
    <property type="term" value="F:sialyltransferase activity"/>
    <property type="evidence" value="ECO:0007669"/>
    <property type="project" value="InterPro"/>
</dbReference>
<evidence type="ECO:0000256" key="10">
    <source>
        <dbReference type="ARBA" id="ARBA00023180"/>
    </source>
</evidence>
<keyword evidence="5 11" id="KW-0812">Transmembrane</keyword>
<dbReference type="Gene3D" id="3.90.1480.20">
    <property type="entry name" value="Glycosyl transferase family 29"/>
    <property type="match status" value="1"/>
</dbReference>
<feature type="transmembrane region" description="Helical" evidence="11">
    <location>
        <begin position="77"/>
        <end position="96"/>
    </location>
</feature>
<evidence type="ECO:0000256" key="1">
    <source>
        <dbReference type="ARBA" id="ARBA00004323"/>
    </source>
</evidence>
<comment type="similarity">
    <text evidence="2">Belongs to the glycosyltransferase 29 family.</text>
</comment>
<keyword evidence="7 11" id="KW-1133">Transmembrane helix</keyword>
<reference evidence="12" key="2">
    <citation type="submission" date="2025-08" db="UniProtKB">
        <authorList>
            <consortium name="Ensembl"/>
        </authorList>
    </citation>
    <scope>IDENTIFICATION</scope>
</reference>
<keyword evidence="10" id="KW-0325">Glycoprotein</keyword>